<proteinExistence type="predicted"/>
<dbReference type="InterPro" id="IPR006626">
    <property type="entry name" value="PbH1"/>
</dbReference>
<sequence>GSGEDQTFVKAAGSPVITVSADNVTIQDLEITDDTQLVEAIRVVSGASTGLTVDHVDFTELGAGTGANAYGIYIANSFANLSVTDCDFVPVTHTTYHRTMGIFAPNHLNLSDFEVSGSTFLKIWTAIYLRSAIDGLDVTGCTFGQVDSWDFKACVAGIYIGDGDDDNFDIENVIITDNTFTEYGRGVYVWNYANNETVSNFEIYGNNFTNSVWSSGIRFIAGIGEDEGVAFNGINV</sequence>
<feature type="non-terminal residue" evidence="1">
    <location>
        <position position="1"/>
    </location>
</feature>
<evidence type="ECO:0008006" key="2">
    <source>
        <dbReference type="Google" id="ProtNLM"/>
    </source>
</evidence>
<accession>X0TVA9</accession>
<dbReference type="InterPro" id="IPR011050">
    <property type="entry name" value="Pectin_lyase_fold/virulence"/>
</dbReference>
<dbReference type="SMART" id="SM00710">
    <property type="entry name" value="PbH1"/>
    <property type="match status" value="5"/>
</dbReference>
<dbReference type="InterPro" id="IPR012334">
    <property type="entry name" value="Pectin_lyas_fold"/>
</dbReference>
<reference evidence="1" key="1">
    <citation type="journal article" date="2014" name="Front. Microbiol.">
        <title>High frequency of phylogenetically diverse reductive dehalogenase-homologous genes in deep subseafloor sedimentary metagenomes.</title>
        <authorList>
            <person name="Kawai M."/>
            <person name="Futagami T."/>
            <person name="Toyoda A."/>
            <person name="Takaki Y."/>
            <person name="Nishi S."/>
            <person name="Hori S."/>
            <person name="Arai W."/>
            <person name="Tsubouchi T."/>
            <person name="Morono Y."/>
            <person name="Uchiyama I."/>
            <person name="Ito T."/>
            <person name="Fujiyama A."/>
            <person name="Inagaki F."/>
            <person name="Takami H."/>
        </authorList>
    </citation>
    <scope>NUCLEOTIDE SEQUENCE</scope>
    <source>
        <strain evidence="1">Expedition CK06-06</strain>
    </source>
</reference>
<comment type="caution">
    <text evidence="1">The sequence shown here is derived from an EMBL/GenBank/DDBJ whole genome shotgun (WGS) entry which is preliminary data.</text>
</comment>
<protein>
    <recommendedName>
        <fullName evidence="2">Right handed beta helix domain-containing protein</fullName>
    </recommendedName>
</protein>
<name>X0TVA9_9ZZZZ</name>
<organism evidence="1">
    <name type="scientific">marine sediment metagenome</name>
    <dbReference type="NCBI Taxonomy" id="412755"/>
    <lineage>
        <taxon>unclassified sequences</taxon>
        <taxon>metagenomes</taxon>
        <taxon>ecological metagenomes</taxon>
    </lineage>
</organism>
<evidence type="ECO:0000313" key="1">
    <source>
        <dbReference type="EMBL" id="GAF97189.1"/>
    </source>
</evidence>
<dbReference type="Gene3D" id="2.160.20.10">
    <property type="entry name" value="Single-stranded right-handed beta-helix, Pectin lyase-like"/>
    <property type="match status" value="1"/>
</dbReference>
<feature type="non-terminal residue" evidence="1">
    <location>
        <position position="236"/>
    </location>
</feature>
<dbReference type="AlphaFoldDB" id="X0TVA9"/>
<dbReference type="SUPFAM" id="SSF51126">
    <property type="entry name" value="Pectin lyase-like"/>
    <property type="match status" value="1"/>
</dbReference>
<dbReference type="EMBL" id="BARS01012112">
    <property type="protein sequence ID" value="GAF97189.1"/>
    <property type="molecule type" value="Genomic_DNA"/>
</dbReference>
<gene>
    <name evidence="1" type="ORF">S01H1_21742</name>
</gene>